<evidence type="ECO:0000313" key="2">
    <source>
        <dbReference type="EMBL" id="MBK9718211.1"/>
    </source>
</evidence>
<evidence type="ECO:0000313" key="3">
    <source>
        <dbReference type="Proteomes" id="UP000808349"/>
    </source>
</evidence>
<accession>A0A9D7XF18</accession>
<comment type="caution">
    <text evidence="2">The sequence shown here is derived from an EMBL/GenBank/DDBJ whole genome shotgun (WGS) entry which is preliminary data.</text>
</comment>
<protein>
    <submittedName>
        <fullName evidence="2">Uncharacterized protein</fullName>
    </submittedName>
</protein>
<reference evidence="2 3" key="1">
    <citation type="submission" date="2020-10" db="EMBL/GenBank/DDBJ databases">
        <title>Connecting structure to function with the recovery of over 1000 high-quality activated sludge metagenome-assembled genomes encoding full-length rRNA genes using long-read sequencing.</title>
        <authorList>
            <person name="Singleton C.M."/>
            <person name="Petriglieri F."/>
            <person name="Kristensen J.M."/>
            <person name="Kirkegaard R.H."/>
            <person name="Michaelsen T.Y."/>
            <person name="Andersen M.H."/>
            <person name="Karst S.M."/>
            <person name="Dueholm M.S."/>
            <person name="Nielsen P.H."/>
            <person name="Albertsen M."/>
        </authorList>
    </citation>
    <scope>NUCLEOTIDE SEQUENCE [LARGE SCALE GENOMIC DNA]</scope>
    <source>
        <strain evidence="2">Ribe_18-Q3-R11-54_BAT3C.373</strain>
    </source>
</reference>
<dbReference type="EMBL" id="JADKFW010000008">
    <property type="protein sequence ID" value="MBK9718211.1"/>
    <property type="molecule type" value="Genomic_DNA"/>
</dbReference>
<name>A0A9D7XF18_9BACT</name>
<sequence length="202" mass="22952">MKIWTSKEKGDDKIIIYANETIYKANPAAEKIDEYLFNLKMQNSPTTDFFSIPLRYISEINLQEGKKYIAVIFKGDYEHFKIADDKRRNEIFEFFKQNIPGANFSLVSQSKLQSVKKPLIAIGVILAIFLWTLYIALGIEDGNEYDVIGQRYHSIAGIVLALASLGVNKIVVIFGSLFLIAGLSLRNKYKNPIIKNALTIKH</sequence>
<feature type="transmembrane region" description="Helical" evidence="1">
    <location>
        <begin position="119"/>
        <end position="137"/>
    </location>
</feature>
<keyword evidence="1" id="KW-1133">Transmembrane helix</keyword>
<keyword evidence="1" id="KW-0472">Membrane</keyword>
<evidence type="ECO:0000256" key="1">
    <source>
        <dbReference type="SAM" id="Phobius"/>
    </source>
</evidence>
<proteinExistence type="predicted"/>
<keyword evidence="1" id="KW-0812">Transmembrane</keyword>
<gene>
    <name evidence="2" type="ORF">IPO85_11995</name>
</gene>
<dbReference type="Proteomes" id="UP000808349">
    <property type="component" value="Unassembled WGS sequence"/>
</dbReference>
<feature type="transmembrane region" description="Helical" evidence="1">
    <location>
        <begin position="157"/>
        <end position="185"/>
    </location>
</feature>
<dbReference type="AlphaFoldDB" id="A0A9D7XF18"/>
<organism evidence="2 3">
    <name type="scientific">Candidatus Defluviibacterium haderslevense</name>
    <dbReference type="NCBI Taxonomy" id="2981993"/>
    <lineage>
        <taxon>Bacteria</taxon>
        <taxon>Pseudomonadati</taxon>
        <taxon>Bacteroidota</taxon>
        <taxon>Saprospiria</taxon>
        <taxon>Saprospirales</taxon>
        <taxon>Saprospiraceae</taxon>
        <taxon>Candidatus Defluviibacterium</taxon>
    </lineage>
</organism>